<name>A0ABS8ZKU6_9PSEU</name>
<keyword evidence="1" id="KW-0521">NADP</keyword>
<dbReference type="SUPFAM" id="SSF50129">
    <property type="entry name" value="GroES-like"/>
    <property type="match status" value="1"/>
</dbReference>
<accession>A0ABS8ZKU6</accession>
<dbReference type="RefSeq" id="WP_233729630.1">
    <property type="nucleotide sequence ID" value="NZ_JAJVCN010000003.1"/>
</dbReference>
<protein>
    <submittedName>
        <fullName evidence="4">Zinc-binding dehydrogenase</fullName>
    </submittedName>
</protein>
<dbReference type="CDD" id="cd08270">
    <property type="entry name" value="MDR4"/>
    <property type="match status" value="1"/>
</dbReference>
<evidence type="ECO:0000313" key="4">
    <source>
        <dbReference type="EMBL" id="MCE7008094.1"/>
    </source>
</evidence>
<dbReference type="InterPro" id="IPR036291">
    <property type="entry name" value="NAD(P)-bd_dom_sf"/>
</dbReference>
<keyword evidence="5" id="KW-1185">Reference proteome</keyword>
<dbReference type="SMART" id="SM00829">
    <property type="entry name" value="PKS_ER"/>
    <property type="match status" value="1"/>
</dbReference>
<evidence type="ECO:0000256" key="1">
    <source>
        <dbReference type="ARBA" id="ARBA00022857"/>
    </source>
</evidence>
<dbReference type="Gene3D" id="3.90.180.10">
    <property type="entry name" value="Medium-chain alcohol dehydrogenases, catalytic domain"/>
    <property type="match status" value="1"/>
</dbReference>
<proteinExistence type="predicted"/>
<gene>
    <name evidence="4" type="ORF">LWC34_35515</name>
</gene>
<dbReference type="SUPFAM" id="SSF51735">
    <property type="entry name" value="NAD(P)-binding Rossmann-fold domains"/>
    <property type="match status" value="1"/>
</dbReference>
<dbReference type="InterPro" id="IPR013154">
    <property type="entry name" value="ADH-like_N"/>
</dbReference>
<comment type="caution">
    <text evidence="4">The sequence shown here is derived from an EMBL/GenBank/DDBJ whole genome shotgun (WGS) entry which is preliminary data.</text>
</comment>
<feature type="domain" description="Enoyl reductase (ER)" evidence="3">
    <location>
        <begin position="6"/>
        <end position="300"/>
    </location>
</feature>
<dbReference type="Proteomes" id="UP001521150">
    <property type="component" value="Unassembled WGS sequence"/>
</dbReference>
<keyword evidence="2" id="KW-0560">Oxidoreductase</keyword>
<dbReference type="InterPro" id="IPR013149">
    <property type="entry name" value="ADH-like_C"/>
</dbReference>
<sequence length="303" mass="31820">MLALTVVPPHVALTEVADPKPMPDQALVRVKAFSLNRGEILDLPTRPQGTITGWDAAGVVERAAVDGTGPAAGTRVVGLVRVGAWAELAAIPTNRLTAIPDEVSYAQASTLPTAAVTALRALEIGGLLLAKRVLITGATGGVGRMAVQLANLSGAHVTALVRDLAAEPLLRRLGARAVVNTLTDDFDLIIEGVGGPTLGNAIEHLAKRGVIVNIATLDPDESITFRMSRFTRSPAAKIYTFNSFDETAANDSGTTDLIRLSTLVAEGKLDCQIELENSWHAIGEAIDALLNRRVGGKIVLHID</sequence>
<dbReference type="Pfam" id="PF08240">
    <property type="entry name" value="ADH_N"/>
    <property type="match status" value="1"/>
</dbReference>
<dbReference type="InterPro" id="IPR020843">
    <property type="entry name" value="ER"/>
</dbReference>
<organism evidence="4 5">
    <name type="scientific">Kibdelosporangium philippinense</name>
    <dbReference type="NCBI Taxonomy" id="211113"/>
    <lineage>
        <taxon>Bacteria</taxon>
        <taxon>Bacillati</taxon>
        <taxon>Actinomycetota</taxon>
        <taxon>Actinomycetes</taxon>
        <taxon>Pseudonocardiales</taxon>
        <taxon>Pseudonocardiaceae</taxon>
        <taxon>Kibdelosporangium</taxon>
    </lineage>
</organism>
<dbReference type="Pfam" id="PF00107">
    <property type="entry name" value="ADH_zinc_N"/>
    <property type="match status" value="1"/>
</dbReference>
<dbReference type="PANTHER" id="PTHR48106">
    <property type="entry name" value="QUINONE OXIDOREDUCTASE PIG3-RELATED"/>
    <property type="match status" value="1"/>
</dbReference>
<reference evidence="4 5" key="1">
    <citation type="submission" date="2021-12" db="EMBL/GenBank/DDBJ databases">
        <title>Genome sequence of Kibdelosporangium philippinense ATCC 49844.</title>
        <authorList>
            <person name="Fedorov E.A."/>
            <person name="Omeragic M."/>
            <person name="Shalygina K.F."/>
            <person name="Maclea K.S."/>
        </authorList>
    </citation>
    <scope>NUCLEOTIDE SEQUENCE [LARGE SCALE GENOMIC DNA]</scope>
    <source>
        <strain evidence="4 5">ATCC 49844</strain>
    </source>
</reference>
<dbReference type="EMBL" id="JAJVCN010000003">
    <property type="protein sequence ID" value="MCE7008094.1"/>
    <property type="molecule type" value="Genomic_DNA"/>
</dbReference>
<dbReference type="InterPro" id="IPR011032">
    <property type="entry name" value="GroES-like_sf"/>
</dbReference>
<dbReference type="PANTHER" id="PTHR48106:SF18">
    <property type="entry name" value="QUINONE OXIDOREDUCTASE PIG3"/>
    <property type="match status" value="1"/>
</dbReference>
<dbReference type="Gene3D" id="3.40.50.720">
    <property type="entry name" value="NAD(P)-binding Rossmann-like Domain"/>
    <property type="match status" value="1"/>
</dbReference>
<evidence type="ECO:0000256" key="2">
    <source>
        <dbReference type="ARBA" id="ARBA00023002"/>
    </source>
</evidence>
<evidence type="ECO:0000259" key="3">
    <source>
        <dbReference type="SMART" id="SM00829"/>
    </source>
</evidence>
<evidence type="ECO:0000313" key="5">
    <source>
        <dbReference type="Proteomes" id="UP001521150"/>
    </source>
</evidence>